<accession>A0A9Q8PDR1</accession>
<feature type="chain" id="PRO_5040506133" evidence="1">
    <location>
        <begin position="19"/>
        <end position="223"/>
    </location>
</feature>
<dbReference type="EMBL" id="CP090170">
    <property type="protein sequence ID" value="UJO20699.1"/>
    <property type="molecule type" value="Genomic_DNA"/>
</dbReference>
<gene>
    <name evidence="2" type="ORF">CLAFUR5_11129</name>
</gene>
<evidence type="ECO:0000313" key="3">
    <source>
        <dbReference type="Proteomes" id="UP000756132"/>
    </source>
</evidence>
<keyword evidence="1" id="KW-0732">Signal</keyword>
<protein>
    <submittedName>
        <fullName evidence="2">Uncharacterized protein</fullName>
    </submittedName>
</protein>
<name>A0A9Q8PDR1_PASFU</name>
<reference evidence="2" key="2">
    <citation type="journal article" date="2022" name="Microb. Genom.">
        <title>A chromosome-scale genome assembly of the tomato pathogen Cladosporium fulvum reveals a compartmentalized genome architecture and the presence of a dispensable chromosome.</title>
        <authorList>
            <person name="Zaccaron A.Z."/>
            <person name="Chen L.H."/>
            <person name="Samaras A."/>
            <person name="Stergiopoulos I."/>
        </authorList>
    </citation>
    <scope>NUCLEOTIDE SEQUENCE</scope>
    <source>
        <strain evidence="2">Race5_Kim</strain>
    </source>
</reference>
<dbReference type="KEGG" id="ffu:CLAFUR5_11129"/>
<evidence type="ECO:0000313" key="2">
    <source>
        <dbReference type="EMBL" id="UJO20699.1"/>
    </source>
</evidence>
<dbReference type="GeneID" id="71991007"/>
<dbReference type="OrthoDB" id="3635739at2759"/>
<dbReference type="RefSeq" id="XP_047765065.1">
    <property type="nucleotide sequence ID" value="XM_047910277.1"/>
</dbReference>
<evidence type="ECO:0000256" key="1">
    <source>
        <dbReference type="SAM" id="SignalP"/>
    </source>
</evidence>
<keyword evidence="3" id="KW-1185">Reference proteome</keyword>
<reference evidence="2" key="1">
    <citation type="submission" date="2021-12" db="EMBL/GenBank/DDBJ databases">
        <authorList>
            <person name="Zaccaron A."/>
            <person name="Stergiopoulos I."/>
        </authorList>
    </citation>
    <scope>NUCLEOTIDE SEQUENCE</scope>
    <source>
        <strain evidence="2">Race5_Kim</strain>
    </source>
</reference>
<feature type="signal peptide" evidence="1">
    <location>
        <begin position="1"/>
        <end position="18"/>
    </location>
</feature>
<proteinExistence type="predicted"/>
<dbReference type="Proteomes" id="UP000756132">
    <property type="component" value="Chromosome 8"/>
</dbReference>
<dbReference type="AlphaFoldDB" id="A0A9Q8PDR1"/>
<sequence>MKFTLTLLTGLVASTVSGLTIPNAQPETGAGISSSSTDAQIIKSTWSSWYADVATVSYFLDNVASKKYKSQTAYLAAAQGALAAETGQTAYQRVLNQELSQYEGYKASNSTLSDGTWTNVKSYLEQLTKLDFKKDCTKIQEIVKKINYGDDQYSGRCSVILPAIDTYFALAYKALLDPQTPGYTAADKGFKNWQKAIRPRACASKKERDLFDMDVQSVEDILE</sequence>
<organism evidence="2 3">
    <name type="scientific">Passalora fulva</name>
    <name type="common">Tomato leaf mold</name>
    <name type="synonym">Cladosporium fulvum</name>
    <dbReference type="NCBI Taxonomy" id="5499"/>
    <lineage>
        <taxon>Eukaryota</taxon>
        <taxon>Fungi</taxon>
        <taxon>Dikarya</taxon>
        <taxon>Ascomycota</taxon>
        <taxon>Pezizomycotina</taxon>
        <taxon>Dothideomycetes</taxon>
        <taxon>Dothideomycetidae</taxon>
        <taxon>Mycosphaerellales</taxon>
        <taxon>Mycosphaerellaceae</taxon>
        <taxon>Fulvia</taxon>
    </lineage>
</organism>